<keyword evidence="1 2" id="KW-0732">Signal</keyword>
<dbReference type="PANTHER" id="PTHR34156:SF2">
    <property type="entry name" value="PROTEIN YDGH"/>
    <property type="match status" value="1"/>
</dbReference>
<dbReference type="InterPro" id="IPR025543">
    <property type="entry name" value="Dodecin-like"/>
</dbReference>
<gene>
    <name evidence="4" type="ORF">HA49_12800</name>
</gene>
<feature type="domain" description="YdgH/BhsA/McbA-like" evidence="3">
    <location>
        <begin position="34"/>
        <end position="91"/>
    </location>
</feature>
<evidence type="ECO:0000256" key="2">
    <source>
        <dbReference type="SAM" id="SignalP"/>
    </source>
</evidence>
<sequence length="317" mass="33680">MKLKYTLLAAALFSVTAVNAFAAQELSPQKAAELQPFKRINITGRFNSLIDVSDAVSKRADALGAASFYIQGVNDATGNSGNSRVTADLYRSDAPAAAKKVHYSSYNGVNELPKNVAYRLEPFDTVTVSGYFPSQPDAVDAISRAAKDKGAASFFIVRQIDTNNGGNQFITAYVYKADAKERRVQSPDAIPADSEAGKAALAAGGAAAAKVEIPGVASSEAPDRSVGRFFETQNTTGQRYTVQLPGGKSVQELSDITAAQMTPFGTVTITDHFGTPTEMSEAIGRLAAAKGAKYYHITRQWQNQSGGNLTVTAELFK</sequence>
<comment type="caution">
    <text evidence="4">The sequence shown here is derived from an EMBL/GenBank/DDBJ whole genome shotgun (WGS) entry which is preliminary data.</text>
</comment>
<protein>
    <recommendedName>
        <fullName evidence="3">YdgH/BhsA/McbA-like domain-containing protein</fullName>
    </recommendedName>
</protein>
<dbReference type="STRING" id="642227.HA49_12800"/>
<dbReference type="AlphaFoldDB" id="A0A095T9A1"/>
<feature type="domain" description="YdgH/BhsA/McbA-like" evidence="3">
    <location>
        <begin position="120"/>
        <end position="176"/>
    </location>
</feature>
<organism evidence="4 5">
    <name type="scientific">Tatumella morbirosei</name>
    <dbReference type="NCBI Taxonomy" id="642227"/>
    <lineage>
        <taxon>Bacteria</taxon>
        <taxon>Pseudomonadati</taxon>
        <taxon>Pseudomonadota</taxon>
        <taxon>Gammaproteobacteria</taxon>
        <taxon>Enterobacterales</taxon>
        <taxon>Erwiniaceae</taxon>
        <taxon>Tatumella</taxon>
    </lineage>
</organism>
<evidence type="ECO:0000256" key="1">
    <source>
        <dbReference type="ARBA" id="ARBA00022729"/>
    </source>
</evidence>
<evidence type="ECO:0000313" key="4">
    <source>
        <dbReference type="EMBL" id="KGD73069.1"/>
    </source>
</evidence>
<name>A0A095T9A1_9GAMM</name>
<dbReference type="InterPro" id="IPR025539">
    <property type="entry name" value="YdgH"/>
</dbReference>
<dbReference type="Gene3D" id="3.30.1660.10">
    <property type="entry name" value="Flavin-binding protein dodecin"/>
    <property type="match status" value="3"/>
</dbReference>
<dbReference type="InterPro" id="IPR036275">
    <property type="entry name" value="YdgH-like_sf"/>
</dbReference>
<feature type="domain" description="YdgH/BhsA/McbA-like" evidence="3">
    <location>
        <begin position="261"/>
        <end position="317"/>
    </location>
</feature>
<dbReference type="InterPro" id="IPR051096">
    <property type="entry name" value="BhsA/McbA_stress_biofilm_assoc"/>
</dbReference>
<dbReference type="Proteomes" id="UP000029577">
    <property type="component" value="Unassembled WGS sequence"/>
</dbReference>
<feature type="chain" id="PRO_5001918229" description="YdgH/BhsA/McbA-like domain-containing protein" evidence="2">
    <location>
        <begin position="23"/>
        <end position="317"/>
    </location>
</feature>
<dbReference type="NCBIfam" id="NF040471">
    <property type="entry name" value="ydgH_STM1478"/>
    <property type="match status" value="1"/>
</dbReference>
<reference evidence="4" key="1">
    <citation type="submission" date="2014-12" db="EMBL/GenBank/DDBJ databases">
        <title>The draft genome of the Tatumella morbirosei type strain, LMG23360T isolated from pineapple rot.</title>
        <authorList>
            <person name="Smits T.H."/>
            <person name="Palmer M."/>
            <person name="Venter S.N."/>
            <person name="Duffy B."/>
            <person name="Steenkamp E.T."/>
            <person name="Chan W.Y."/>
            <person name="Coutinho T.A."/>
            <person name="Coetzee M.P."/>
            <person name="De Maayer P."/>
        </authorList>
    </citation>
    <scope>NUCLEOTIDE SEQUENCE [LARGE SCALE GENOMIC DNA]</scope>
    <source>
        <strain evidence="4">LMG 23360</strain>
    </source>
</reference>
<feature type="signal peptide" evidence="2">
    <location>
        <begin position="1"/>
        <end position="22"/>
    </location>
</feature>
<proteinExistence type="predicted"/>
<keyword evidence="5" id="KW-1185">Reference proteome</keyword>
<accession>A0A095T9A1</accession>
<dbReference type="InterPro" id="IPR010854">
    <property type="entry name" value="YdgH/BhsA/McbA-like_dom"/>
</dbReference>
<dbReference type="PANTHER" id="PTHR34156">
    <property type="entry name" value="OUTER MEMBRANE PROTEIN-RELATED-RELATED"/>
    <property type="match status" value="1"/>
</dbReference>
<dbReference type="eggNOG" id="ENOG502Z89M">
    <property type="taxonomic scope" value="Bacteria"/>
</dbReference>
<evidence type="ECO:0000313" key="5">
    <source>
        <dbReference type="Proteomes" id="UP000029577"/>
    </source>
</evidence>
<dbReference type="EMBL" id="JPKR02000003">
    <property type="protein sequence ID" value="KGD73069.1"/>
    <property type="molecule type" value="Genomic_DNA"/>
</dbReference>
<dbReference type="Pfam" id="PF07338">
    <property type="entry name" value="YdgH_BhsA-like"/>
    <property type="match status" value="3"/>
</dbReference>
<dbReference type="RefSeq" id="WP_038020721.1">
    <property type="nucleotide sequence ID" value="NZ_JPKR02000003.1"/>
</dbReference>
<dbReference type="OrthoDB" id="7058817at2"/>
<evidence type="ECO:0000259" key="3">
    <source>
        <dbReference type="Pfam" id="PF07338"/>
    </source>
</evidence>
<dbReference type="SUPFAM" id="SSF159871">
    <property type="entry name" value="YdgH-like"/>
    <property type="match status" value="3"/>
</dbReference>